<dbReference type="RefSeq" id="WP_191074762.1">
    <property type="nucleotide sequence ID" value="NZ_JACTAG010000001.1"/>
</dbReference>
<proteinExistence type="predicted"/>
<keyword evidence="2" id="KW-1185">Reference proteome</keyword>
<protein>
    <submittedName>
        <fullName evidence="1">Sulfotransferase</fullName>
    </submittedName>
</protein>
<dbReference type="Pfam" id="PF13469">
    <property type="entry name" value="Sulfotransfer_3"/>
    <property type="match status" value="1"/>
</dbReference>
<evidence type="ECO:0000313" key="1">
    <source>
        <dbReference type="EMBL" id="MBD3663829.1"/>
    </source>
</evidence>
<dbReference type="AlphaFoldDB" id="A0A927D2J3"/>
<dbReference type="Gene3D" id="3.40.50.300">
    <property type="entry name" value="P-loop containing nucleotide triphosphate hydrolases"/>
    <property type="match status" value="1"/>
</dbReference>
<dbReference type="EMBL" id="JACTAG010000001">
    <property type="protein sequence ID" value="MBD3663829.1"/>
    <property type="molecule type" value="Genomic_DNA"/>
</dbReference>
<comment type="caution">
    <text evidence="1">The sequence shown here is derived from an EMBL/GenBank/DDBJ whole genome shotgun (WGS) entry which is preliminary data.</text>
</comment>
<sequence length="232" mass="25378">MTSSPLLILGMHRSGTSCLAGVLEDAGVWLGNVKRQSAHNAKGNRENPEVMALNDAVLSGFGAAWNAPPHGALTWDDRLAETRDQILTGYPTDRVWGFKDPRTLFTFDFWHAVLPQARLVGSLRHPIAVARSLQARNKMPLDQGIALWTAYNQRLHALAQIHDVQILSFDVSPAHYRANVARLINTLGLTPPSDQLGFFDEGLRHQTAGDADITLPADTATLYAQLQEAAIA</sequence>
<organism evidence="1 2">
    <name type="scientific">Sulfitobacter aestuariivivens</name>
    <dbReference type="NCBI Taxonomy" id="2766981"/>
    <lineage>
        <taxon>Bacteria</taxon>
        <taxon>Pseudomonadati</taxon>
        <taxon>Pseudomonadota</taxon>
        <taxon>Alphaproteobacteria</taxon>
        <taxon>Rhodobacterales</taxon>
        <taxon>Roseobacteraceae</taxon>
        <taxon>Sulfitobacter</taxon>
    </lineage>
</organism>
<dbReference type="InterPro" id="IPR027417">
    <property type="entry name" value="P-loop_NTPase"/>
</dbReference>
<reference evidence="1" key="1">
    <citation type="submission" date="2020-08" db="EMBL/GenBank/DDBJ databases">
        <title>Sulfitobacter aestuariivivens sp. nov., isolated from a tidal flat.</title>
        <authorList>
            <person name="Park S."/>
            <person name="Yoon J.-H."/>
        </authorList>
    </citation>
    <scope>NUCLEOTIDE SEQUENCE</scope>
    <source>
        <strain evidence="1">TSTF-M16</strain>
    </source>
</reference>
<dbReference type="Proteomes" id="UP000635142">
    <property type="component" value="Unassembled WGS sequence"/>
</dbReference>
<evidence type="ECO:0000313" key="2">
    <source>
        <dbReference type="Proteomes" id="UP000635142"/>
    </source>
</evidence>
<accession>A0A927D2J3</accession>
<dbReference type="SUPFAM" id="SSF52540">
    <property type="entry name" value="P-loop containing nucleoside triphosphate hydrolases"/>
    <property type="match status" value="1"/>
</dbReference>
<gene>
    <name evidence="1" type="ORF">H9Q16_07850</name>
</gene>
<name>A0A927D2J3_9RHOB</name>